<keyword evidence="2" id="KW-1185">Reference proteome</keyword>
<comment type="caution">
    <text evidence="1">The sequence shown here is derived from an EMBL/GenBank/DDBJ whole genome shotgun (WGS) entry which is preliminary data.</text>
</comment>
<gene>
    <name evidence="1" type="ORF">Patl1_23872</name>
</gene>
<evidence type="ECO:0000313" key="2">
    <source>
        <dbReference type="Proteomes" id="UP001164250"/>
    </source>
</evidence>
<accession>A0ACC0ZXI4</accession>
<dbReference type="EMBL" id="CM047909">
    <property type="protein sequence ID" value="KAJ0079764.1"/>
    <property type="molecule type" value="Genomic_DNA"/>
</dbReference>
<sequence>MQESLLLNRTMIYGLRLWKCILRREKNFPIFVERNHHQRNPMRGMKNGMLKTKKSNDGC</sequence>
<organism evidence="1 2">
    <name type="scientific">Pistacia atlantica</name>
    <dbReference type="NCBI Taxonomy" id="434234"/>
    <lineage>
        <taxon>Eukaryota</taxon>
        <taxon>Viridiplantae</taxon>
        <taxon>Streptophyta</taxon>
        <taxon>Embryophyta</taxon>
        <taxon>Tracheophyta</taxon>
        <taxon>Spermatophyta</taxon>
        <taxon>Magnoliopsida</taxon>
        <taxon>eudicotyledons</taxon>
        <taxon>Gunneridae</taxon>
        <taxon>Pentapetalae</taxon>
        <taxon>rosids</taxon>
        <taxon>malvids</taxon>
        <taxon>Sapindales</taxon>
        <taxon>Anacardiaceae</taxon>
        <taxon>Pistacia</taxon>
    </lineage>
</organism>
<name>A0ACC0ZXI4_9ROSI</name>
<protein>
    <submittedName>
        <fullName evidence="1">Uncharacterized protein</fullName>
    </submittedName>
</protein>
<evidence type="ECO:0000313" key="1">
    <source>
        <dbReference type="EMBL" id="KAJ0079764.1"/>
    </source>
</evidence>
<reference evidence="2" key="1">
    <citation type="journal article" date="2023" name="G3 (Bethesda)">
        <title>Genome assembly and association tests identify interacting loci associated with vigor, precocity, and sex in interspecific pistachio rootstocks.</title>
        <authorList>
            <person name="Palmer W."/>
            <person name="Jacygrad E."/>
            <person name="Sagayaradj S."/>
            <person name="Cavanaugh K."/>
            <person name="Han R."/>
            <person name="Bertier L."/>
            <person name="Beede B."/>
            <person name="Kafkas S."/>
            <person name="Golino D."/>
            <person name="Preece J."/>
            <person name="Michelmore R."/>
        </authorList>
    </citation>
    <scope>NUCLEOTIDE SEQUENCE [LARGE SCALE GENOMIC DNA]</scope>
</reference>
<dbReference type="Proteomes" id="UP001164250">
    <property type="component" value="Chromosome 13"/>
</dbReference>
<proteinExistence type="predicted"/>